<keyword evidence="4" id="KW-1185">Reference proteome</keyword>
<dbReference type="InParanoid" id="A0A482WKR8"/>
<accession>A0A482WKR8</accession>
<evidence type="ECO:0000313" key="3">
    <source>
        <dbReference type="EMBL" id="RZF34127.1"/>
    </source>
</evidence>
<reference evidence="3 4" key="1">
    <citation type="journal article" date="2017" name="Gigascience">
        <title>Genome sequence of the small brown planthopper, Laodelphax striatellus.</title>
        <authorList>
            <person name="Zhu J."/>
            <person name="Jiang F."/>
            <person name="Wang X."/>
            <person name="Yang P."/>
            <person name="Bao Y."/>
            <person name="Zhao W."/>
            <person name="Wang W."/>
            <person name="Lu H."/>
            <person name="Wang Q."/>
            <person name="Cui N."/>
            <person name="Li J."/>
            <person name="Chen X."/>
            <person name="Luo L."/>
            <person name="Yu J."/>
            <person name="Kang L."/>
            <person name="Cui F."/>
        </authorList>
    </citation>
    <scope>NUCLEOTIDE SEQUENCE [LARGE SCALE GENOMIC DNA]</scope>
    <source>
        <strain evidence="3">Lst14</strain>
    </source>
</reference>
<dbReference type="InterPro" id="IPR058250">
    <property type="entry name" value="CCC"/>
</dbReference>
<evidence type="ECO:0000259" key="2">
    <source>
        <dbReference type="Pfam" id="PF26644"/>
    </source>
</evidence>
<dbReference type="OrthoDB" id="6610578at2759"/>
<organism evidence="3 4">
    <name type="scientific">Laodelphax striatellus</name>
    <name type="common">Small brown planthopper</name>
    <name type="synonym">Delphax striatella</name>
    <dbReference type="NCBI Taxonomy" id="195883"/>
    <lineage>
        <taxon>Eukaryota</taxon>
        <taxon>Metazoa</taxon>
        <taxon>Ecdysozoa</taxon>
        <taxon>Arthropoda</taxon>
        <taxon>Hexapoda</taxon>
        <taxon>Insecta</taxon>
        <taxon>Pterygota</taxon>
        <taxon>Neoptera</taxon>
        <taxon>Paraneoptera</taxon>
        <taxon>Hemiptera</taxon>
        <taxon>Auchenorrhyncha</taxon>
        <taxon>Fulgoroidea</taxon>
        <taxon>Delphacidae</taxon>
        <taxon>Criomorphinae</taxon>
        <taxon>Laodelphax</taxon>
    </lineage>
</organism>
<proteinExistence type="predicted"/>
<feature type="region of interest" description="Disordered" evidence="1">
    <location>
        <begin position="72"/>
        <end position="91"/>
    </location>
</feature>
<evidence type="ECO:0000256" key="1">
    <source>
        <dbReference type="SAM" id="MobiDB-lite"/>
    </source>
</evidence>
<dbReference type="EMBL" id="QKKF02032524">
    <property type="protein sequence ID" value="RZF34127.1"/>
    <property type="molecule type" value="Genomic_DNA"/>
</dbReference>
<dbReference type="Pfam" id="PF26644">
    <property type="entry name" value="CCC"/>
    <property type="match status" value="1"/>
</dbReference>
<gene>
    <name evidence="3" type="ORF">LSTR_LSTR003537</name>
</gene>
<dbReference type="AlphaFoldDB" id="A0A482WKR8"/>
<evidence type="ECO:0000313" key="4">
    <source>
        <dbReference type="Proteomes" id="UP000291343"/>
    </source>
</evidence>
<feature type="domain" description="CCC" evidence="2">
    <location>
        <begin position="171"/>
        <end position="270"/>
    </location>
</feature>
<sequence>MRGNGRISSRQRSPQSRSADIVMLRKERKRPTTYSMNYRAHFHQLSVLSARPLFDDCLVSVGLSPRLARLGPTPPVVTESSAQSRGHRQPSNRYEKCAATFVRRTDVEFLTSSNDFGRLSTFKKEFIALSIFCLILKAKLIRHSIALVAVLMVMSFPVAPIKRVTSLRIALEHQVTAEDAMISALGIVPELMVNPGCKECSKSNETYCLGRDVIYDHCCCDRRFHESIPYVEHSCYIETTPCEPIVRDCGEYMKMMSCCCHRLLGTKWKNISMAFYAELLQSMNAIDYLCHSKSIKWLHTGQNIIPQNDKVHVI</sequence>
<protein>
    <recommendedName>
        <fullName evidence="2">CCC domain-containing protein</fullName>
    </recommendedName>
</protein>
<dbReference type="Proteomes" id="UP000291343">
    <property type="component" value="Unassembled WGS sequence"/>
</dbReference>
<name>A0A482WKR8_LAOST</name>
<comment type="caution">
    <text evidence="3">The sequence shown here is derived from an EMBL/GenBank/DDBJ whole genome shotgun (WGS) entry which is preliminary data.</text>
</comment>